<dbReference type="EMBL" id="BLQM01000304">
    <property type="protein sequence ID" value="GMH81762.1"/>
    <property type="molecule type" value="Genomic_DNA"/>
</dbReference>
<dbReference type="PROSITE" id="PS00061">
    <property type="entry name" value="ADH_SHORT"/>
    <property type="match status" value="1"/>
</dbReference>
<gene>
    <name evidence="4" type="ORF">TL16_g09034</name>
</gene>
<protein>
    <recommendedName>
        <fullName evidence="3">Ketoreductase domain-containing protein</fullName>
    </recommendedName>
</protein>
<dbReference type="AlphaFoldDB" id="A0A9W7B0Q2"/>
<dbReference type="Pfam" id="PF00106">
    <property type="entry name" value="adh_short"/>
    <property type="match status" value="1"/>
</dbReference>
<dbReference type="InterPro" id="IPR036291">
    <property type="entry name" value="NAD(P)-bd_dom_sf"/>
</dbReference>
<organism evidence="4 5">
    <name type="scientific">Triparma laevis f. inornata</name>
    <dbReference type="NCBI Taxonomy" id="1714386"/>
    <lineage>
        <taxon>Eukaryota</taxon>
        <taxon>Sar</taxon>
        <taxon>Stramenopiles</taxon>
        <taxon>Ochrophyta</taxon>
        <taxon>Bolidophyceae</taxon>
        <taxon>Parmales</taxon>
        <taxon>Triparmaceae</taxon>
        <taxon>Triparma</taxon>
    </lineage>
</organism>
<dbReference type="InterPro" id="IPR053011">
    <property type="entry name" value="SDR_family_member_7"/>
</dbReference>
<comment type="similarity">
    <text evidence="1">Belongs to the short-chain dehydrogenases/reductases (SDR) family.</text>
</comment>
<reference evidence="5" key="1">
    <citation type="journal article" date="2023" name="Commun. Biol.">
        <title>Genome analysis of Parmales, the sister group of diatoms, reveals the evolutionary specialization of diatoms from phago-mixotrophs to photoautotrophs.</title>
        <authorList>
            <person name="Ban H."/>
            <person name="Sato S."/>
            <person name="Yoshikawa S."/>
            <person name="Yamada K."/>
            <person name="Nakamura Y."/>
            <person name="Ichinomiya M."/>
            <person name="Sato N."/>
            <person name="Blanc-Mathieu R."/>
            <person name="Endo H."/>
            <person name="Kuwata A."/>
            <person name="Ogata H."/>
        </authorList>
    </citation>
    <scope>NUCLEOTIDE SEQUENCE [LARGE SCALE GENOMIC DNA]</scope>
</reference>
<dbReference type="PANTHER" id="PTHR44269">
    <property type="entry name" value="DEHYDROGENASE/REDUCTASE SDR FAMILY MEMBER 7-RELATED"/>
    <property type="match status" value="1"/>
</dbReference>
<evidence type="ECO:0000313" key="5">
    <source>
        <dbReference type="Proteomes" id="UP001162640"/>
    </source>
</evidence>
<dbReference type="InterPro" id="IPR057326">
    <property type="entry name" value="KR_dom"/>
</dbReference>
<dbReference type="PANTHER" id="PTHR44269:SF1">
    <property type="entry name" value="DEHYDROGENASE_REDUCTASE SDR FAMILY MEMBER 7"/>
    <property type="match status" value="1"/>
</dbReference>
<evidence type="ECO:0000256" key="1">
    <source>
        <dbReference type="RuleBase" id="RU000363"/>
    </source>
</evidence>
<dbReference type="SUPFAM" id="SSF51735">
    <property type="entry name" value="NAD(P)-binding Rossmann-fold domains"/>
    <property type="match status" value="1"/>
</dbReference>
<dbReference type="InterPro" id="IPR002347">
    <property type="entry name" value="SDR_fam"/>
</dbReference>
<evidence type="ECO:0000313" key="4">
    <source>
        <dbReference type="EMBL" id="GMH81762.1"/>
    </source>
</evidence>
<accession>A0A9W7B0Q2</accession>
<evidence type="ECO:0000256" key="2">
    <source>
        <dbReference type="SAM" id="SignalP"/>
    </source>
</evidence>
<dbReference type="Gene3D" id="3.40.50.720">
    <property type="entry name" value="NAD(P)-binding Rossmann-like Domain"/>
    <property type="match status" value="1"/>
</dbReference>
<feature type="chain" id="PRO_5040752919" description="Ketoreductase domain-containing protein" evidence="2">
    <location>
        <begin position="20"/>
        <end position="328"/>
    </location>
</feature>
<dbReference type="InterPro" id="IPR020904">
    <property type="entry name" value="Sc_DH/Rdtase_CS"/>
</dbReference>
<comment type="caution">
    <text evidence="4">The sequence shown here is derived from an EMBL/GenBank/DDBJ whole genome shotgun (WGS) entry which is preliminary data.</text>
</comment>
<name>A0A9W7B0Q2_9STRA</name>
<dbReference type="PRINTS" id="PR00081">
    <property type="entry name" value="GDHRDH"/>
</dbReference>
<feature type="signal peptide" evidence="2">
    <location>
        <begin position="1"/>
        <end position="19"/>
    </location>
</feature>
<dbReference type="PRINTS" id="PR00080">
    <property type="entry name" value="SDRFAMILY"/>
</dbReference>
<proteinExistence type="inferred from homology"/>
<evidence type="ECO:0000259" key="3">
    <source>
        <dbReference type="SMART" id="SM00822"/>
    </source>
</evidence>
<dbReference type="SMART" id="SM00822">
    <property type="entry name" value="PKS_KR"/>
    <property type="match status" value="1"/>
</dbReference>
<keyword evidence="2" id="KW-0732">Signal</keyword>
<sequence>MMLKIAVAVGAVAFVLLDANPSLWMYDKLTPSNAFFENKNVWITGASSGIGAELAVQLSEAGANVVISARRENELEAVKGKCKAGSSVKVVPLDVTDQEAMHRSVEDVVQGHFGKQGLDILILNAGKSQRLPAVKTDLQMTRDLMKLNFDSLVDMTLQVMKVDKWAEKEKGHIVVTSSVAGKLPVALSSSYAATKAAVNGYFSSLRSEFSWLRVDIVCPGPIATPIARNAASSAEGTKLLQNESDDNKMPVDRFTKLMLSGVKGPKQLFYETWISQQPALLFTGVAQYLPTVAINLSKVVGPKRIQAFEAGKDVYKMSSWVTRDDVEK</sequence>
<dbReference type="Proteomes" id="UP001162640">
    <property type="component" value="Unassembled WGS sequence"/>
</dbReference>
<feature type="domain" description="Ketoreductase" evidence="3">
    <location>
        <begin position="39"/>
        <end position="225"/>
    </location>
</feature>